<dbReference type="Gene3D" id="1.10.287.70">
    <property type="match status" value="1"/>
</dbReference>
<feature type="region of interest" description="Disordered" evidence="6">
    <location>
        <begin position="530"/>
        <end position="575"/>
    </location>
</feature>
<comment type="subcellular location">
    <subcellularLocation>
        <location evidence="1">Membrane</location>
        <topology evidence="1">Multi-pass membrane protein</topology>
    </subcellularLocation>
</comment>
<feature type="compositionally biased region" description="Low complexity" evidence="6">
    <location>
        <begin position="22"/>
        <end position="36"/>
    </location>
</feature>
<name>A0A1Q9CZG3_SYMMI</name>
<protein>
    <submittedName>
        <fullName evidence="9">Voltage-dependent L-type calcium channel subunit alpha-1C</fullName>
    </submittedName>
</protein>
<evidence type="ECO:0000256" key="6">
    <source>
        <dbReference type="SAM" id="MobiDB-lite"/>
    </source>
</evidence>
<comment type="caution">
    <text evidence="9">The sequence shown here is derived from an EMBL/GenBank/DDBJ whole genome shotgun (WGS) entry which is preliminary data.</text>
</comment>
<evidence type="ECO:0000256" key="5">
    <source>
        <dbReference type="ARBA" id="ARBA00023136"/>
    </source>
</evidence>
<dbReference type="SMART" id="SM00054">
    <property type="entry name" value="EFh"/>
    <property type="match status" value="2"/>
</dbReference>
<dbReference type="EMBL" id="LSRX01000820">
    <property type="protein sequence ID" value="OLP88315.1"/>
    <property type="molecule type" value="Genomic_DNA"/>
</dbReference>
<evidence type="ECO:0000256" key="7">
    <source>
        <dbReference type="SAM" id="Phobius"/>
    </source>
</evidence>
<sequence>MSTSLGPQRSGQPLRPVTPFFSEGDASDALSEASASQRLQKSSPGSPAGVHSPTSLTSNSAQRRGSIVNVRAEFIKSRKEDEPEITHTGKEKYRKIGIDVMTNSYISNLMAAVVLLDAYCTCADIDARAAGEDPVLELAILSDVCLGLYTLELVVLTCLQGCSVFKDWLALLDLTIVLCGYLELLLNFLAPGDIVGNLGILRALRLVRIVRLMRLLRRIRALRELHKLVTMMATCLKALLWSFVFCFGIMTVWAMLMVEIVHPILRDMTFEQCDDCSTAVASVMRANLLLFKTVIAGDSWGDIAVPVIESNPYTAFIFMGSLLTLVFGVLNLIVAVVVDTFAEAREQDVLNLAQEMDQNVEEDRKNLQRLFNRIDSDGSGRLTLDELIEGARKDPELQSRLRVMDIDEVDLQQLFEMIDVHREGAVEAQEFIAPLSRWVHDSKTAPRFIKYNMVRTMQNQEELFDLSRDYFDFLAMRVDSLSESLQKLTAAQGLQTGGQPGAQSEMSEHQTCDLDHGMAAGEGCIEAPNASVKSQPQLLETPTEPAVSGLRKEQDPRNSKDACAGTNPTSSRTESTTLHIADAMQTLERFVHKATEESLRKTVTLIEQSLQGTNLDEMLHRFERPHWPRARHTRRSERRLDDDGRIPLAGALTGSCHLAGALTGSCHLVAQADSDLMGLARAFGNLGLLPDSHPKTDLRPIRTPEGRRYKLVRLGALQEPLGTAVYPKRSAAVPGSQELAPELGAMPETLATAL</sequence>
<evidence type="ECO:0000256" key="3">
    <source>
        <dbReference type="ARBA" id="ARBA00022837"/>
    </source>
</evidence>
<dbReference type="Pfam" id="PF13499">
    <property type="entry name" value="EF-hand_7"/>
    <property type="match status" value="1"/>
</dbReference>
<feature type="compositionally biased region" description="Polar residues" evidence="6">
    <location>
        <begin position="566"/>
        <end position="575"/>
    </location>
</feature>
<feature type="compositionally biased region" description="Polar residues" evidence="6">
    <location>
        <begin position="52"/>
        <end position="63"/>
    </location>
</feature>
<dbReference type="GO" id="GO:0001518">
    <property type="term" value="C:voltage-gated sodium channel complex"/>
    <property type="evidence" value="ECO:0007669"/>
    <property type="project" value="TreeGrafter"/>
</dbReference>
<dbReference type="GO" id="GO:0005509">
    <property type="term" value="F:calcium ion binding"/>
    <property type="evidence" value="ECO:0007669"/>
    <property type="project" value="InterPro"/>
</dbReference>
<dbReference type="Gene3D" id="1.20.120.350">
    <property type="entry name" value="Voltage-gated potassium channels. Chain C"/>
    <property type="match status" value="1"/>
</dbReference>
<dbReference type="InterPro" id="IPR043203">
    <property type="entry name" value="VGCC_Ca_Na"/>
</dbReference>
<proteinExistence type="predicted"/>
<evidence type="ECO:0000313" key="9">
    <source>
        <dbReference type="EMBL" id="OLP88315.1"/>
    </source>
</evidence>
<dbReference type="SUPFAM" id="SSF47473">
    <property type="entry name" value="EF-hand"/>
    <property type="match status" value="1"/>
</dbReference>
<evidence type="ECO:0000313" key="10">
    <source>
        <dbReference type="Proteomes" id="UP000186817"/>
    </source>
</evidence>
<gene>
    <name evidence="9" type="primary">CACNA1C</name>
    <name evidence="9" type="ORF">AK812_SmicGene30368</name>
</gene>
<keyword evidence="10" id="KW-1185">Reference proteome</keyword>
<feature type="compositionally biased region" description="Basic and acidic residues" evidence="6">
    <location>
        <begin position="550"/>
        <end position="560"/>
    </location>
</feature>
<evidence type="ECO:0000259" key="8">
    <source>
        <dbReference type="PROSITE" id="PS50222"/>
    </source>
</evidence>
<dbReference type="Pfam" id="PF00520">
    <property type="entry name" value="Ion_trans"/>
    <property type="match status" value="1"/>
</dbReference>
<evidence type="ECO:0000256" key="4">
    <source>
        <dbReference type="ARBA" id="ARBA00022989"/>
    </source>
</evidence>
<feature type="compositionally biased region" description="Polar residues" evidence="6">
    <location>
        <begin position="1"/>
        <end position="11"/>
    </location>
</feature>
<keyword evidence="4 7" id="KW-1133">Transmembrane helix</keyword>
<keyword evidence="2 7" id="KW-0812">Transmembrane</keyword>
<dbReference type="InterPro" id="IPR002048">
    <property type="entry name" value="EF_hand_dom"/>
</dbReference>
<dbReference type="OrthoDB" id="191686at2759"/>
<dbReference type="InterPro" id="IPR005821">
    <property type="entry name" value="Ion_trans_dom"/>
</dbReference>
<keyword evidence="3" id="KW-0106">Calcium</keyword>
<feature type="domain" description="EF-hand" evidence="8">
    <location>
        <begin position="362"/>
        <end position="397"/>
    </location>
</feature>
<feature type="transmembrane region" description="Helical" evidence="7">
    <location>
        <begin position="315"/>
        <end position="338"/>
    </location>
</feature>
<dbReference type="Gene3D" id="1.10.238.10">
    <property type="entry name" value="EF-hand"/>
    <property type="match status" value="1"/>
</dbReference>
<feature type="region of interest" description="Disordered" evidence="6">
    <location>
        <begin position="1"/>
        <end position="63"/>
    </location>
</feature>
<dbReference type="PANTHER" id="PTHR10037:SF62">
    <property type="entry name" value="SODIUM CHANNEL PROTEIN 60E"/>
    <property type="match status" value="1"/>
</dbReference>
<keyword evidence="5 7" id="KW-0472">Membrane</keyword>
<dbReference type="AlphaFoldDB" id="A0A1Q9CZG3"/>
<dbReference type="Proteomes" id="UP000186817">
    <property type="component" value="Unassembled WGS sequence"/>
</dbReference>
<dbReference type="SUPFAM" id="SSF81324">
    <property type="entry name" value="Voltage-gated potassium channels"/>
    <property type="match status" value="1"/>
</dbReference>
<organism evidence="9 10">
    <name type="scientific">Symbiodinium microadriaticum</name>
    <name type="common">Dinoflagellate</name>
    <name type="synonym">Zooxanthella microadriatica</name>
    <dbReference type="NCBI Taxonomy" id="2951"/>
    <lineage>
        <taxon>Eukaryota</taxon>
        <taxon>Sar</taxon>
        <taxon>Alveolata</taxon>
        <taxon>Dinophyceae</taxon>
        <taxon>Suessiales</taxon>
        <taxon>Symbiodiniaceae</taxon>
        <taxon>Symbiodinium</taxon>
    </lineage>
</organism>
<dbReference type="GO" id="GO:0005248">
    <property type="term" value="F:voltage-gated sodium channel activity"/>
    <property type="evidence" value="ECO:0007669"/>
    <property type="project" value="TreeGrafter"/>
</dbReference>
<dbReference type="InterPro" id="IPR027359">
    <property type="entry name" value="Volt_channel_dom_sf"/>
</dbReference>
<dbReference type="InterPro" id="IPR018247">
    <property type="entry name" value="EF_Hand_1_Ca_BS"/>
</dbReference>
<evidence type="ECO:0000256" key="1">
    <source>
        <dbReference type="ARBA" id="ARBA00004141"/>
    </source>
</evidence>
<feature type="transmembrane region" description="Helical" evidence="7">
    <location>
        <begin position="234"/>
        <end position="256"/>
    </location>
</feature>
<evidence type="ECO:0000256" key="2">
    <source>
        <dbReference type="ARBA" id="ARBA00022692"/>
    </source>
</evidence>
<dbReference type="PROSITE" id="PS00018">
    <property type="entry name" value="EF_HAND_1"/>
    <property type="match status" value="1"/>
</dbReference>
<dbReference type="PANTHER" id="PTHR10037">
    <property type="entry name" value="VOLTAGE-GATED CATION CHANNEL CALCIUM AND SODIUM"/>
    <property type="match status" value="1"/>
</dbReference>
<reference evidence="9 10" key="1">
    <citation type="submission" date="2016-02" db="EMBL/GenBank/DDBJ databases">
        <title>Genome analysis of coral dinoflagellate symbionts highlights evolutionary adaptations to a symbiotic lifestyle.</title>
        <authorList>
            <person name="Aranda M."/>
            <person name="Li Y."/>
            <person name="Liew Y.J."/>
            <person name="Baumgarten S."/>
            <person name="Simakov O."/>
            <person name="Wilson M."/>
            <person name="Piel J."/>
            <person name="Ashoor H."/>
            <person name="Bougouffa S."/>
            <person name="Bajic V.B."/>
            <person name="Ryu T."/>
            <person name="Ravasi T."/>
            <person name="Bayer T."/>
            <person name="Micklem G."/>
            <person name="Kim H."/>
            <person name="Bhak J."/>
            <person name="Lajeunesse T.C."/>
            <person name="Voolstra C.R."/>
        </authorList>
    </citation>
    <scope>NUCLEOTIDE SEQUENCE [LARGE SCALE GENOMIC DNA]</scope>
    <source>
        <strain evidence="9 10">CCMP2467</strain>
    </source>
</reference>
<feature type="compositionally biased region" description="Polar residues" evidence="6">
    <location>
        <begin position="531"/>
        <end position="540"/>
    </location>
</feature>
<accession>A0A1Q9CZG3</accession>
<dbReference type="CDD" id="cd00051">
    <property type="entry name" value="EFh"/>
    <property type="match status" value="1"/>
</dbReference>
<dbReference type="InterPro" id="IPR011992">
    <property type="entry name" value="EF-hand-dom_pair"/>
</dbReference>
<dbReference type="PROSITE" id="PS50222">
    <property type="entry name" value="EF_HAND_2"/>
    <property type="match status" value="1"/>
</dbReference>